<name>A0A3B0ZVT1_9ZZZZ</name>
<dbReference type="EMBL" id="UOFS01000011">
    <property type="protein sequence ID" value="VAW92203.1"/>
    <property type="molecule type" value="Genomic_DNA"/>
</dbReference>
<protein>
    <submittedName>
        <fullName evidence="1">Uncharacterized protein</fullName>
    </submittedName>
</protein>
<reference evidence="1" key="1">
    <citation type="submission" date="2018-06" db="EMBL/GenBank/DDBJ databases">
        <authorList>
            <person name="Zhirakovskaya E."/>
        </authorList>
    </citation>
    <scope>NUCLEOTIDE SEQUENCE</scope>
</reference>
<evidence type="ECO:0000313" key="1">
    <source>
        <dbReference type="EMBL" id="VAW92203.1"/>
    </source>
</evidence>
<dbReference type="PROSITE" id="PS51257">
    <property type="entry name" value="PROKAR_LIPOPROTEIN"/>
    <property type="match status" value="1"/>
</dbReference>
<gene>
    <name evidence="1" type="ORF">MNBD_GAMMA22-2407</name>
</gene>
<proteinExistence type="predicted"/>
<feature type="non-terminal residue" evidence="1">
    <location>
        <position position="266"/>
    </location>
</feature>
<accession>A0A3B0ZVT1</accession>
<dbReference type="AlphaFoldDB" id="A0A3B0ZVT1"/>
<sequence>MIGRAVRNCSVFLFSVFFLISCGGGGSSNLPRSPLPDYTISGKAYIGNVNNATISLYPFIDGVRGNLITTTNTSEDGTYNLTTNNTNDTLLVCMTDGRYTEPYTGTTLSLIDTDELCASFVNTPSKDSNVSISYYSHIAYGLSQYRVSVNEKSPIQTANDTISAWVGFDIIKTLPSDVTLFVEGATLNEAYIAGFSNAAISVLSTTIKSTSLDIAVKAYHDIKYDGLLDGKDANGSYALISTKTYRHNTALNMLVVANSLKNSSNI</sequence>
<organism evidence="1">
    <name type="scientific">hydrothermal vent metagenome</name>
    <dbReference type="NCBI Taxonomy" id="652676"/>
    <lineage>
        <taxon>unclassified sequences</taxon>
        <taxon>metagenomes</taxon>
        <taxon>ecological metagenomes</taxon>
    </lineage>
</organism>